<comment type="similarity">
    <text evidence="3">Belongs to the glycosyltransferase 65 family.</text>
</comment>
<evidence type="ECO:0000256" key="17">
    <source>
        <dbReference type="SAM" id="MobiDB-lite"/>
    </source>
</evidence>
<keyword evidence="6" id="KW-0328">Glycosyltransferase</keyword>
<keyword evidence="11" id="KW-0325">Glycoprotein</keyword>
<comment type="caution">
    <text evidence="18">The sequence shown here is derived from an EMBL/GenBank/DDBJ whole genome shotgun (WGS) entry which is preliminary data.</text>
</comment>
<dbReference type="InterPro" id="IPR039922">
    <property type="entry name" value="POFUT1"/>
</dbReference>
<dbReference type="EMBL" id="JABSTR010000001">
    <property type="protein sequence ID" value="KAH9360050.1"/>
    <property type="molecule type" value="Genomic_DNA"/>
</dbReference>
<dbReference type="Gene3D" id="3.40.50.11340">
    <property type="match status" value="1"/>
</dbReference>
<evidence type="ECO:0000256" key="14">
    <source>
        <dbReference type="ARBA" id="ARBA00033080"/>
    </source>
</evidence>
<evidence type="ECO:0000256" key="12">
    <source>
        <dbReference type="ARBA" id="ARBA00023253"/>
    </source>
</evidence>
<dbReference type="Proteomes" id="UP000821853">
    <property type="component" value="Chromosome 1"/>
</dbReference>
<keyword evidence="12" id="KW-0294">Fucose metabolism</keyword>
<evidence type="ECO:0000313" key="18">
    <source>
        <dbReference type="EMBL" id="KAH9360050.1"/>
    </source>
</evidence>
<reference evidence="18 19" key="1">
    <citation type="journal article" date="2020" name="Cell">
        <title>Large-Scale Comparative Analyses of Tick Genomes Elucidate Their Genetic Diversity and Vector Capacities.</title>
        <authorList>
            <consortium name="Tick Genome and Microbiome Consortium (TIGMIC)"/>
            <person name="Jia N."/>
            <person name="Wang J."/>
            <person name="Shi W."/>
            <person name="Du L."/>
            <person name="Sun Y."/>
            <person name="Zhan W."/>
            <person name="Jiang J.F."/>
            <person name="Wang Q."/>
            <person name="Zhang B."/>
            <person name="Ji P."/>
            <person name="Bell-Sakyi L."/>
            <person name="Cui X.M."/>
            <person name="Yuan T.T."/>
            <person name="Jiang B.G."/>
            <person name="Yang W.F."/>
            <person name="Lam T.T."/>
            <person name="Chang Q.C."/>
            <person name="Ding S.J."/>
            <person name="Wang X.J."/>
            <person name="Zhu J.G."/>
            <person name="Ruan X.D."/>
            <person name="Zhao L."/>
            <person name="Wei J.T."/>
            <person name="Ye R.Z."/>
            <person name="Que T.C."/>
            <person name="Du C.H."/>
            <person name="Zhou Y.H."/>
            <person name="Cheng J.X."/>
            <person name="Dai P.F."/>
            <person name="Guo W.B."/>
            <person name="Han X.H."/>
            <person name="Huang E.J."/>
            <person name="Li L.F."/>
            <person name="Wei W."/>
            <person name="Gao Y.C."/>
            <person name="Liu J.Z."/>
            <person name="Shao H.Z."/>
            <person name="Wang X."/>
            <person name="Wang C.C."/>
            <person name="Yang T.C."/>
            <person name="Huo Q.B."/>
            <person name="Li W."/>
            <person name="Chen H.Y."/>
            <person name="Chen S.E."/>
            <person name="Zhou L.G."/>
            <person name="Ni X.B."/>
            <person name="Tian J.H."/>
            <person name="Sheng Y."/>
            <person name="Liu T."/>
            <person name="Pan Y.S."/>
            <person name="Xia L.Y."/>
            <person name="Li J."/>
            <person name="Zhao F."/>
            <person name="Cao W.C."/>
        </authorList>
    </citation>
    <scope>NUCLEOTIDE SEQUENCE [LARGE SCALE GENOMIC DNA]</scope>
    <source>
        <strain evidence="18">HaeL-2018</strain>
    </source>
</reference>
<dbReference type="GO" id="GO:0046922">
    <property type="term" value="F:peptide-O-fucosyltransferase activity"/>
    <property type="evidence" value="ECO:0007669"/>
    <property type="project" value="UniProtKB-EC"/>
</dbReference>
<keyword evidence="10" id="KW-1015">Disulfide bond</keyword>
<comment type="catalytic activity">
    <reaction evidence="15">
        <text>L-threonyl-[protein] + GDP-beta-L-fucose = 3-O-(alpha-L-fucosyl)-L-threonyl-[protein] + GDP + H(+)</text>
        <dbReference type="Rhea" id="RHEA:70491"/>
        <dbReference type="Rhea" id="RHEA-COMP:11060"/>
        <dbReference type="Rhea" id="RHEA-COMP:17915"/>
        <dbReference type="ChEBI" id="CHEBI:15378"/>
        <dbReference type="ChEBI" id="CHEBI:30013"/>
        <dbReference type="ChEBI" id="CHEBI:57273"/>
        <dbReference type="ChEBI" id="CHEBI:58189"/>
        <dbReference type="ChEBI" id="CHEBI:189631"/>
        <dbReference type="EC" id="2.4.1.221"/>
    </reaction>
    <physiologicalReaction direction="left-to-right" evidence="15">
        <dbReference type="Rhea" id="RHEA:70492"/>
    </physiologicalReaction>
</comment>
<evidence type="ECO:0000256" key="13">
    <source>
        <dbReference type="ARBA" id="ARBA00023277"/>
    </source>
</evidence>
<keyword evidence="9" id="KW-0914">Notch signaling pathway</keyword>
<evidence type="ECO:0000256" key="11">
    <source>
        <dbReference type="ARBA" id="ARBA00023180"/>
    </source>
</evidence>
<dbReference type="Pfam" id="PF10250">
    <property type="entry name" value="O-FucT"/>
    <property type="match status" value="1"/>
</dbReference>
<protein>
    <recommendedName>
        <fullName evidence="5">GDP-fucose protein O-fucosyltransferase 1</fullName>
        <ecNumber evidence="4">2.4.1.221</ecNumber>
    </recommendedName>
    <alternativeName>
        <fullName evidence="14">Peptide-O-fucosyltransferase 1</fullName>
    </alternativeName>
</protein>
<keyword evidence="13" id="KW-0119">Carbohydrate metabolism</keyword>
<dbReference type="PANTHER" id="PTHR21420:SF10">
    <property type="entry name" value="GDP-FUCOSE PROTEIN O-FUCOSYLTRANSFERASE 1"/>
    <property type="match status" value="1"/>
</dbReference>
<comment type="subcellular location">
    <subcellularLocation>
        <location evidence="1">Endoplasmic reticulum</location>
    </subcellularLocation>
</comment>
<dbReference type="AlphaFoldDB" id="A0A9J6FAP5"/>
<sequence>MTAIAVAENELESALRRATDPPGGHKSHVRRASRKEGRFGNQADQFLGALAFSKALDRTLVLPPWVEYRTGEPRSVQVPFDTYFRVETLAKYHRVLTMEHFMDRLAPTVWPPGNRTGQPEKSPSANMLI</sequence>
<evidence type="ECO:0000256" key="10">
    <source>
        <dbReference type="ARBA" id="ARBA00023157"/>
    </source>
</evidence>
<dbReference type="OMA" id="EYRTGEP"/>
<gene>
    <name evidence="18" type="ORF">HPB48_001624</name>
</gene>
<evidence type="ECO:0000256" key="1">
    <source>
        <dbReference type="ARBA" id="ARBA00004240"/>
    </source>
</evidence>
<evidence type="ECO:0000256" key="5">
    <source>
        <dbReference type="ARBA" id="ARBA00021745"/>
    </source>
</evidence>
<name>A0A9J6FAP5_HAELO</name>
<evidence type="ECO:0000256" key="15">
    <source>
        <dbReference type="ARBA" id="ARBA00047273"/>
    </source>
</evidence>
<keyword evidence="19" id="KW-1185">Reference proteome</keyword>
<evidence type="ECO:0000256" key="4">
    <source>
        <dbReference type="ARBA" id="ARBA00012196"/>
    </source>
</evidence>
<evidence type="ECO:0000256" key="7">
    <source>
        <dbReference type="ARBA" id="ARBA00022679"/>
    </source>
</evidence>
<proteinExistence type="inferred from homology"/>
<evidence type="ECO:0000256" key="3">
    <source>
        <dbReference type="ARBA" id="ARBA00010626"/>
    </source>
</evidence>
<dbReference type="PANTHER" id="PTHR21420">
    <property type="entry name" value="GDP-FUCOSE PROTEIN O-FUCOSYLTRANSFERASE 1"/>
    <property type="match status" value="1"/>
</dbReference>
<dbReference type="EC" id="2.4.1.221" evidence="4"/>
<evidence type="ECO:0000313" key="19">
    <source>
        <dbReference type="Proteomes" id="UP000821853"/>
    </source>
</evidence>
<evidence type="ECO:0000256" key="6">
    <source>
        <dbReference type="ARBA" id="ARBA00022676"/>
    </source>
</evidence>
<accession>A0A9J6FAP5</accession>
<evidence type="ECO:0000256" key="9">
    <source>
        <dbReference type="ARBA" id="ARBA00022976"/>
    </source>
</evidence>
<keyword evidence="8" id="KW-0256">Endoplasmic reticulum</keyword>
<evidence type="ECO:0000256" key="16">
    <source>
        <dbReference type="ARBA" id="ARBA00048647"/>
    </source>
</evidence>
<dbReference type="OrthoDB" id="10050276at2759"/>
<dbReference type="InterPro" id="IPR019378">
    <property type="entry name" value="GDP-Fuc_O-FucTrfase"/>
</dbReference>
<comment type="catalytic activity">
    <reaction evidence="16">
        <text>L-seryl-[protein] + GDP-beta-L-fucose = 3-O-(alpha-L-fucosyl)-L-seryl-[protein] + GDP + H(+)</text>
        <dbReference type="Rhea" id="RHEA:63644"/>
        <dbReference type="Rhea" id="RHEA-COMP:9863"/>
        <dbReference type="Rhea" id="RHEA-COMP:17914"/>
        <dbReference type="ChEBI" id="CHEBI:15378"/>
        <dbReference type="ChEBI" id="CHEBI:29999"/>
        <dbReference type="ChEBI" id="CHEBI:57273"/>
        <dbReference type="ChEBI" id="CHEBI:58189"/>
        <dbReference type="ChEBI" id="CHEBI:189632"/>
        <dbReference type="EC" id="2.4.1.221"/>
    </reaction>
    <physiologicalReaction direction="left-to-right" evidence="16">
        <dbReference type="Rhea" id="RHEA:63645"/>
    </physiologicalReaction>
</comment>
<dbReference type="GO" id="GO:0006004">
    <property type="term" value="P:fucose metabolic process"/>
    <property type="evidence" value="ECO:0007669"/>
    <property type="project" value="UniProtKB-KW"/>
</dbReference>
<dbReference type="VEuPathDB" id="VectorBase:HLOH_055634"/>
<organism evidence="18 19">
    <name type="scientific">Haemaphysalis longicornis</name>
    <name type="common">Bush tick</name>
    <dbReference type="NCBI Taxonomy" id="44386"/>
    <lineage>
        <taxon>Eukaryota</taxon>
        <taxon>Metazoa</taxon>
        <taxon>Ecdysozoa</taxon>
        <taxon>Arthropoda</taxon>
        <taxon>Chelicerata</taxon>
        <taxon>Arachnida</taxon>
        <taxon>Acari</taxon>
        <taxon>Parasitiformes</taxon>
        <taxon>Ixodida</taxon>
        <taxon>Ixodoidea</taxon>
        <taxon>Ixodidae</taxon>
        <taxon>Haemaphysalinae</taxon>
        <taxon>Haemaphysalis</taxon>
    </lineage>
</organism>
<feature type="region of interest" description="Disordered" evidence="17">
    <location>
        <begin position="14"/>
        <end position="38"/>
    </location>
</feature>
<dbReference type="GO" id="GO:0007219">
    <property type="term" value="P:Notch signaling pathway"/>
    <property type="evidence" value="ECO:0007669"/>
    <property type="project" value="UniProtKB-KW"/>
</dbReference>
<evidence type="ECO:0000256" key="8">
    <source>
        <dbReference type="ARBA" id="ARBA00022824"/>
    </source>
</evidence>
<evidence type="ECO:0000256" key="2">
    <source>
        <dbReference type="ARBA" id="ARBA00004922"/>
    </source>
</evidence>
<keyword evidence="7" id="KW-0808">Transferase</keyword>
<dbReference type="GO" id="GO:0005783">
    <property type="term" value="C:endoplasmic reticulum"/>
    <property type="evidence" value="ECO:0007669"/>
    <property type="project" value="UniProtKB-SubCell"/>
</dbReference>
<comment type="pathway">
    <text evidence="2">Protein modification; protein glycosylation.</text>
</comment>